<evidence type="ECO:0000313" key="2">
    <source>
        <dbReference type="EMBL" id="CAE7361626.1"/>
    </source>
</evidence>
<reference evidence="2" key="1">
    <citation type="submission" date="2021-02" db="EMBL/GenBank/DDBJ databases">
        <authorList>
            <person name="Dougan E. K."/>
            <person name="Rhodes N."/>
            <person name="Thang M."/>
            <person name="Chan C."/>
        </authorList>
    </citation>
    <scope>NUCLEOTIDE SEQUENCE</scope>
</reference>
<dbReference type="AlphaFoldDB" id="A0A812QA02"/>
<evidence type="ECO:0000313" key="3">
    <source>
        <dbReference type="Proteomes" id="UP000604046"/>
    </source>
</evidence>
<name>A0A812QA02_9DINO</name>
<proteinExistence type="predicted"/>
<dbReference type="Proteomes" id="UP000604046">
    <property type="component" value="Unassembled WGS sequence"/>
</dbReference>
<keyword evidence="3" id="KW-1185">Reference proteome</keyword>
<comment type="caution">
    <text evidence="2">The sequence shown here is derived from an EMBL/GenBank/DDBJ whole genome shotgun (WGS) entry which is preliminary data.</text>
</comment>
<evidence type="ECO:0000256" key="1">
    <source>
        <dbReference type="SAM" id="MobiDB-lite"/>
    </source>
</evidence>
<feature type="region of interest" description="Disordered" evidence="1">
    <location>
        <begin position="14"/>
        <end position="35"/>
    </location>
</feature>
<protein>
    <submittedName>
        <fullName evidence="2">AgaB34 protein</fullName>
    </submittedName>
</protein>
<gene>
    <name evidence="2" type="primary">agaB34</name>
    <name evidence="2" type="ORF">SNAT2548_LOCUS19473</name>
</gene>
<dbReference type="OrthoDB" id="424452at2759"/>
<sequence>MSLDLIFQAAPEAPPDATNFTIPSPGPATQTTQSQPEVLVSSLPVGSSDRYRFTPQTLPPFRTCEEETMGTTRWKRLQARNVTLCSGGASRIICARELKGARAYVCQFYDMVEVLTPEGTLRWVAHCKLQKDVDRRSLFKGFAPRHPLQNLDIRRELGAKQLSKAVTIVESIPGNADLADHVVASLQWKARKNATTREGLTFLSTGDCNSGNPGHCQADQDNLFIVQHMLHKTFSRKDTRVVLYIGFGNSFYGHSIGWPPFYEDWRALASEVVTASHMKDFPDLGLKSEAYVQPVGTLVTGPKGMTGPHWTKFSEKGLCEGRNPVLLGHQMDSWAFNLSQAAVPFFESEWRRYPERYGDACRFLQKLSAEYSLHFFNAKACKIDANQSNFYLWISRMPRGCHDATVPADKCIRNRDVSNGLDLATQLSKRYPQHTLLYVNMGPVPYLDQVFVIRLANTIIAAHGGGSWNAARWLNEALQQRIVEILTAGGPGDTCSLAKMFGASYNYIGCRNCKSPVNGELKFEDLEAVLQTSWQRGCHEMW</sequence>
<dbReference type="EMBL" id="CAJNDS010002179">
    <property type="protein sequence ID" value="CAE7361626.1"/>
    <property type="molecule type" value="Genomic_DNA"/>
</dbReference>
<feature type="compositionally biased region" description="Polar residues" evidence="1">
    <location>
        <begin position="18"/>
        <end position="35"/>
    </location>
</feature>
<organism evidence="2 3">
    <name type="scientific">Symbiodinium natans</name>
    <dbReference type="NCBI Taxonomy" id="878477"/>
    <lineage>
        <taxon>Eukaryota</taxon>
        <taxon>Sar</taxon>
        <taxon>Alveolata</taxon>
        <taxon>Dinophyceae</taxon>
        <taxon>Suessiales</taxon>
        <taxon>Symbiodiniaceae</taxon>
        <taxon>Symbiodinium</taxon>
    </lineage>
</organism>
<accession>A0A812QA02</accession>